<dbReference type="RefSeq" id="WP_019193390.1">
    <property type="nucleotide sequence ID" value="NZ_LT629765.1"/>
</dbReference>
<dbReference type="Proteomes" id="UP000182237">
    <property type="component" value="Chromosome I"/>
</dbReference>
<dbReference type="EMBL" id="LT629765">
    <property type="protein sequence ID" value="SDR74791.1"/>
    <property type="molecule type" value="Genomic_DNA"/>
</dbReference>
<dbReference type="AlphaFoldDB" id="A0A1H1LJN2"/>
<sequence>MSDETNGELDKLLDASTTRIGEEPGESNPLTEDDDDTPSPEAGGK</sequence>
<gene>
    <name evidence="2" type="ORF">SAMN04488539_0244</name>
</gene>
<reference evidence="2 3" key="1">
    <citation type="submission" date="2016-10" db="EMBL/GenBank/DDBJ databases">
        <authorList>
            <person name="de Groot N.N."/>
        </authorList>
    </citation>
    <scope>NUCLEOTIDE SEQUENCE [LARGE SCALE GENOMIC DNA]</scope>
    <source>
        <strain evidence="2 3">DSM 45434</strain>
    </source>
</reference>
<evidence type="ECO:0000256" key="1">
    <source>
        <dbReference type="SAM" id="MobiDB-lite"/>
    </source>
</evidence>
<proteinExistence type="predicted"/>
<feature type="region of interest" description="Disordered" evidence="1">
    <location>
        <begin position="1"/>
        <end position="45"/>
    </location>
</feature>
<evidence type="ECO:0000313" key="3">
    <source>
        <dbReference type="Proteomes" id="UP000182237"/>
    </source>
</evidence>
<evidence type="ECO:0000313" key="2">
    <source>
        <dbReference type="EMBL" id="SDR74791.1"/>
    </source>
</evidence>
<organism evidence="2 3">
    <name type="scientific">Corynebacterium timonense</name>
    <dbReference type="NCBI Taxonomy" id="441500"/>
    <lineage>
        <taxon>Bacteria</taxon>
        <taxon>Bacillati</taxon>
        <taxon>Actinomycetota</taxon>
        <taxon>Actinomycetes</taxon>
        <taxon>Mycobacteriales</taxon>
        <taxon>Corynebacteriaceae</taxon>
        <taxon>Corynebacterium</taxon>
    </lineage>
</organism>
<accession>A0A1H1LJN2</accession>
<name>A0A1H1LJN2_9CORY</name>
<protein>
    <submittedName>
        <fullName evidence="2">Uncharacterized protein</fullName>
    </submittedName>
</protein>
<dbReference type="STRING" id="1203190.GCA_000312345_00526"/>
<keyword evidence="3" id="KW-1185">Reference proteome</keyword>